<keyword evidence="3" id="KW-1185">Reference proteome</keyword>
<comment type="caution">
    <text evidence="2">The sequence shown here is derived from an EMBL/GenBank/DDBJ whole genome shotgun (WGS) entry which is preliminary data.</text>
</comment>
<evidence type="ECO:0000313" key="3">
    <source>
        <dbReference type="Proteomes" id="UP000822688"/>
    </source>
</evidence>
<feature type="region of interest" description="Disordered" evidence="1">
    <location>
        <begin position="1"/>
        <end position="59"/>
    </location>
</feature>
<organism evidence="2 3">
    <name type="scientific">Ceratodon purpureus</name>
    <name type="common">Fire moss</name>
    <name type="synonym">Dicranum purpureum</name>
    <dbReference type="NCBI Taxonomy" id="3225"/>
    <lineage>
        <taxon>Eukaryota</taxon>
        <taxon>Viridiplantae</taxon>
        <taxon>Streptophyta</taxon>
        <taxon>Embryophyta</taxon>
        <taxon>Bryophyta</taxon>
        <taxon>Bryophytina</taxon>
        <taxon>Bryopsida</taxon>
        <taxon>Dicranidae</taxon>
        <taxon>Pseudoditrichales</taxon>
        <taxon>Ditrichaceae</taxon>
        <taxon>Ceratodon</taxon>
    </lineage>
</organism>
<protein>
    <submittedName>
        <fullName evidence="2">Uncharacterized protein</fullName>
    </submittedName>
</protein>
<evidence type="ECO:0000313" key="2">
    <source>
        <dbReference type="EMBL" id="KAG0573958.1"/>
    </source>
</evidence>
<gene>
    <name evidence="2" type="ORF">KC19_VG225000</name>
</gene>
<sequence>MELRSRKLAPKGGEDTSSSSNTGDTGSSEDQSLEKEVGGEEDTEVPDYERQRQERMRQNSVKLAELGIRMLARALKSSTVASEAARGGGNCWSLKATPNPGATTLDNSQSTLKCEERRCRSYA</sequence>
<evidence type="ECO:0000256" key="1">
    <source>
        <dbReference type="SAM" id="MobiDB-lite"/>
    </source>
</evidence>
<dbReference type="Proteomes" id="UP000822688">
    <property type="component" value="Chromosome V"/>
</dbReference>
<dbReference type="AlphaFoldDB" id="A0A8T0HTZ8"/>
<feature type="compositionally biased region" description="Basic and acidic residues" evidence="1">
    <location>
        <begin position="47"/>
        <end position="57"/>
    </location>
</feature>
<feature type="compositionally biased region" description="Low complexity" evidence="1">
    <location>
        <begin position="15"/>
        <end position="30"/>
    </location>
</feature>
<proteinExistence type="predicted"/>
<accession>A0A8T0HTZ8</accession>
<dbReference type="EMBL" id="CM026426">
    <property type="protein sequence ID" value="KAG0573958.1"/>
    <property type="molecule type" value="Genomic_DNA"/>
</dbReference>
<reference evidence="2" key="1">
    <citation type="submission" date="2020-06" db="EMBL/GenBank/DDBJ databases">
        <title>WGS assembly of Ceratodon purpureus strain R40.</title>
        <authorList>
            <person name="Carey S.B."/>
            <person name="Jenkins J."/>
            <person name="Shu S."/>
            <person name="Lovell J.T."/>
            <person name="Sreedasyam A."/>
            <person name="Maumus F."/>
            <person name="Tiley G.P."/>
            <person name="Fernandez-Pozo N."/>
            <person name="Barry K."/>
            <person name="Chen C."/>
            <person name="Wang M."/>
            <person name="Lipzen A."/>
            <person name="Daum C."/>
            <person name="Saski C.A."/>
            <person name="Payton A.C."/>
            <person name="Mcbreen J.C."/>
            <person name="Conrad R.E."/>
            <person name="Kollar L.M."/>
            <person name="Olsson S."/>
            <person name="Huttunen S."/>
            <person name="Landis J.B."/>
            <person name="Wickett N.J."/>
            <person name="Johnson M.G."/>
            <person name="Rensing S.A."/>
            <person name="Grimwood J."/>
            <person name="Schmutz J."/>
            <person name="Mcdaniel S.F."/>
        </authorList>
    </citation>
    <scope>NUCLEOTIDE SEQUENCE</scope>
    <source>
        <strain evidence="2">R40</strain>
    </source>
</reference>
<name>A0A8T0HTZ8_CERPU</name>